<feature type="non-terminal residue" evidence="11">
    <location>
        <position position="1"/>
    </location>
</feature>
<dbReference type="GO" id="GO:0005506">
    <property type="term" value="F:iron ion binding"/>
    <property type="evidence" value="ECO:0007669"/>
    <property type="project" value="InterPro"/>
</dbReference>
<keyword evidence="4 10" id="KW-0349">Heme</keyword>
<evidence type="ECO:0000256" key="8">
    <source>
        <dbReference type="ARBA" id="ARBA00023033"/>
    </source>
</evidence>
<dbReference type="GO" id="GO:0008395">
    <property type="term" value="F:steroid hydroxylase activity"/>
    <property type="evidence" value="ECO:0007669"/>
    <property type="project" value="TreeGrafter"/>
</dbReference>
<dbReference type="PROSITE" id="PS00086">
    <property type="entry name" value="CYTOCHROME_P450"/>
    <property type="match status" value="1"/>
</dbReference>
<dbReference type="EMBL" id="KB740969">
    <property type="protein sequence ID" value="ENN76740.1"/>
    <property type="molecule type" value="Genomic_DNA"/>
</dbReference>
<evidence type="ECO:0000256" key="6">
    <source>
        <dbReference type="ARBA" id="ARBA00023002"/>
    </source>
</evidence>
<evidence type="ECO:0000313" key="11">
    <source>
        <dbReference type="EMBL" id="ENN76740.1"/>
    </source>
</evidence>
<keyword evidence="8" id="KW-0503">Monooxygenase</keyword>
<feature type="binding site" description="axial binding residue" evidence="10">
    <location>
        <position position="781"/>
    </location>
    <ligand>
        <name>heme</name>
        <dbReference type="ChEBI" id="CHEBI:30413"/>
    </ligand>
    <ligandPart>
        <name>Fe</name>
        <dbReference type="ChEBI" id="CHEBI:18248"/>
    </ligandPart>
</feature>
<evidence type="ECO:0000256" key="7">
    <source>
        <dbReference type="ARBA" id="ARBA00023004"/>
    </source>
</evidence>
<protein>
    <submittedName>
        <fullName evidence="11">Uncharacterized protein</fullName>
    </submittedName>
</protein>
<dbReference type="GO" id="GO:0020037">
    <property type="term" value="F:heme binding"/>
    <property type="evidence" value="ECO:0007669"/>
    <property type="project" value="InterPro"/>
</dbReference>
<evidence type="ECO:0000256" key="9">
    <source>
        <dbReference type="ARBA" id="ARBA00023136"/>
    </source>
</evidence>
<comment type="cofactor">
    <cofactor evidence="1 10">
        <name>heme</name>
        <dbReference type="ChEBI" id="CHEBI:30413"/>
    </cofactor>
</comment>
<comment type="similarity">
    <text evidence="3">Belongs to the cytochrome P450 family.</text>
</comment>
<proteinExistence type="inferred from homology"/>
<keyword evidence="9" id="KW-0472">Membrane</keyword>
<keyword evidence="5 10" id="KW-0479">Metal-binding</keyword>
<dbReference type="GO" id="GO:0016020">
    <property type="term" value="C:membrane"/>
    <property type="evidence" value="ECO:0007669"/>
    <property type="project" value="UniProtKB-SubCell"/>
</dbReference>
<dbReference type="OrthoDB" id="1055148at2759"/>
<dbReference type="InterPro" id="IPR036396">
    <property type="entry name" value="Cyt_P450_sf"/>
</dbReference>
<evidence type="ECO:0000256" key="1">
    <source>
        <dbReference type="ARBA" id="ARBA00001971"/>
    </source>
</evidence>
<keyword evidence="7 10" id="KW-0408">Iron</keyword>
<dbReference type="GO" id="GO:0006082">
    <property type="term" value="P:organic acid metabolic process"/>
    <property type="evidence" value="ECO:0007669"/>
    <property type="project" value="TreeGrafter"/>
</dbReference>
<dbReference type="InterPro" id="IPR050182">
    <property type="entry name" value="Cytochrome_P450_fam2"/>
</dbReference>
<comment type="subcellular location">
    <subcellularLocation>
        <location evidence="2">Membrane</location>
    </subcellularLocation>
</comment>
<dbReference type="PRINTS" id="PR00463">
    <property type="entry name" value="EP450I"/>
</dbReference>
<dbReference type="Gene3D" id="1.10.630.10">
    <property type="entry name" value="Cytochrome P450"/>
    <property type="match status" value="2"/>
</dbReference>
<reference evidence="11" key="1">
    <citation type="journal article" date="2013" name="Genome Biol.">
        <title>Draft genome of the mountain pine beetle, Dendroctonus ponderosae Hopkins, a major forest pest.</title>
        <authorList>
            <person name="Keeling C.I."/>
            <person name="Yuen M.M."/>
            <person name="Liao N.Y."/>
            <person name="Docking T.R."/>
            <person name="Chan S.K."/>
            <person name="Taylor G.A."/>
            <person name="Palmquist D.L."/>
            <person name="Jackman S.D."/>
            <person name="Nguyen A."/>
            <person name="Li M."/>
            <person name="Henderson H."/>
            <person name="Janes J.K."/>
            <person name="Zhao Y."/>
            <person name="Pandoh P."/>
            <person name="Moore R."/>
            <person name="Sperling F.A."/>
            <person name="Huber D.P."/>
            <person name="Birol I."/>
            <person name="Jones S.J."/>
            <person name="Bohlmann J."/>
        </authorList>
    </citation>
    <scope>NUCLEOTIDE SEQUENCE</scope>
</reference>
<dbReference type="SUPFAM" id="SSF48264">
    <property type="entry name" value="Cytochrome P450"/>
    <property type="match status" value="2"/>
</dbReference>
<evidence type="ECO:0000256" key="2">
    <source>
        <dbReference type="ARBA" id="ARBA00004370"/>
    </source>
</evidence>
<gene>
    <name evidence="11" type="ORF">YQE_06805</name>
</gene>
<dbReference type="PANTHER" id="PTHR24300">
    <property type="entry name" value="CYTOCHROME P450 508A4-RELATED"/>
    <property type="match status" value="1"/>
</dbReference>
<dbReference type="InterPro" id="IPR001128">
    <property type="entry name" value="Cyt_P450"/>
</dbReference>
<dbReference type="InterPro" id="IPR002401">
    <property type="entry name" value="Cyt_P450_E_grp-I"/>
</dbReference>
<dbReference type="FunFam" id="1.10.630.10:FF:000002">
    <property type="entry name" value="Cytochrome P450 1A1"/>
    <property type="match status" value="2"/>
</dbReference>
<dbReference type="CDD" id="cd20651">
    <property type="entry name" value="CYP15A1-like"/>
    <property type="match status" value="2"/>
</dbReference>
<dbReference type="GO" id="GO:0016712">
    <property type="term" value="F:oxidoreductase activity, acting on paired donors, with incorporation or reduction of molecular oxygen, reduced flavin or flavoprotein as one donor, and incorporation of one atom of oxygen"/>
    <property type="evidence" value="ECO:0007669"/>
    <property type="project" value="TreeGrafter"/>
</dbReference>
<evidence type="ECO:0000256" key="4">
    <source>
        <dbReference type="ARBA" id="ARBA00022617"/>
    </source>
</evidence>
<dbReference type="HOGENOM" id="CLU_340177_0_0_1"/>
<sequence length="835" mass="95739">MNLAEKFGPIVGLKLGRSLVVTVSGPAAIKEVLTRAEFDGRPDGFFFRLRTFGKRLGIVFSDGPLWKTQRRFSLHHLRNFGFGRKQMEEKIQDECKSFVEKLNEKCNLPVFMHNAFDISVLNALWAMLAGKRFDVDDERLTTLLQIIHECFRIVDMSGGLINQMPFIRYLAPSACGYNQILDVLNRMWTFLQETVDGHKRTILSQPRDLIDAFLHSMTIKVDVSFTDDQLIALCLDLFMAGAETTSSSLGFAAMYMVLNPDVQKKVQAELDEVVGRGKWPTLKDKGNLKYTQAVLLELQRISNLAPMGIAHRAVKTTKLMGYDIAENTIILTNLYSLHMDPKIWENPKKFQPERFLDRNKLNAHEDYYIPFGLGPPWRPFIGNGPELRRLAKEYGGQHLAITELARRYDTEVVGLKLGKERVICVCSYATVRQVLTSDDYQGRPDNFFMKLRTMGTRKGITVADGDLWKEQRAFLVSHLRALGFGTTLMEQMIKEEIKQTITLIEKNVEMVDLSATLAPSILNILWTLTSGKNVKGNNRVEKLLQLLRQRTRAFDMSGGTLNNYPWLRFVAPEKSGYNLMKTINIEVRNLIMETINDHKKSWKDERCDDFIYSFLTEMKKREGKRSYFSEEQLVMVCLDIFIAGSATTSNTIDTALLAMILYPEVQDKVHQSLDSAFKKNADVSYCDKERVPYVNAVLLECQRYFPVVPVIGPRRVLKTTHLDEYLIPKETTVLLNLHSVHHDQNYWKDPAVFRPERFLDENSNLICQDRVLTFGLGKRRCLGEALARACLFLFFVEILRKYKIEYTGSTKPTGKQTPGMIMSPEHYKAKFSLRV</sequence>
<dbReference type="PRINTS" id="PR00385">
    <property type="entry name" value="P450"/>
</dbReference>
<evidence type="ECO:0000256" key="3">
    <source>
        <dbReference type="ARBA" id="ARBA00010617"/>
    </source>
</evidence>
<dbReference type="AlphaFoldDB" id="N6U564"/>
<dbReference type="GO" id="GO:0006805">
    <property type="term" value="P:xenobiotic metabolic process"/>
    <property type="evidence" value="ECO:0007669"/>
    <property type="project" value="TreeGrafter"/>
</dbReference>
<dbReference type="PANTHER" id="PTHR24300:SF376">
    <property type="entry name" value="CYTOCHROME P450 15A1"/>
    <property type="match status" value="1"/>
</dbReference>
<dbReference type="OMA" id="EHIHEEL"/>
<dbReference type="Pfam" id="PF00067">
    <property type="entry name" value="p450"/>
    <property type="match status" value="1"/>
</dbReference>
<dbReference type="InterPro" id="IPR017972">
    <property type="entry name" value="Cyt_P450_CS"/>
</dbReference>
<accession>N6U564</accession>
<evidence type="ECO:0000256" key="10">
    <source>
        <dbReference type="PIRSR" id="PIRSR602401-1"/>
    </source>
</evidence>
<evidence type="ECO:0000256" key="5">
    <source>
        <dbReference type="ARBA" id="ARBA00022723"/>
    </source>
</evidence>
<dbReference type="GO" id="GO:0005737">
    <property type="term" value="C:cytoplasm"/>
    <property type="evidence" value="ECO:0007669"/>
    <property type="project" value="TreeGrafter"/>
</dbReference>
<organism evidence="11">
    <name type="scientific">Dendroctonus ponderosae</name>
    <name type="common">Mountain pine beetle</name>
    <dbReference type="NCBI Taxonomy" id="77166"/>
    <lineage>
        <taxon>Eukaryota</taxon>
        <taxon>Metazoa</taxon>
        <taxon>Ecdysozoa</taxon>
        <taxon>Arthropoda</taxon>
        <taxon>Hexapoda</taxon>
        <taxon>Insecta</taxon>
        <taxon>Pterygota</taxon>
        <taxon>Neoptera</taxon>
        <taxon>Endopterygota</taxon>
        <taxon>Coleoptera</taxon>
        <taxon>Polyphaga</taxon>
        <taxon>Cucujiformia</taxon>
        <taxon>Curculionidae</taxon>
        <taxon>Scolytinae</taxon>
        <taxon>Dendroctonus</taxon>
    </lineage>
</organism>
<keyword evidence="6" id="KW-0560">Oxidoreductase</keyword>
<name>N6U564_DENPD</name>